<evidence type="ECO:0000256" key="1">
    <source>
        <dbReference type="ARBA" id="ARBA00000013"/>
    </source>
</evidence>
<dbReference type="GO" id="GO:0052856">
    <property type="term" value="F:NAD(P)HX epimerase activity"/>
    <property type="evidence" value="ECO:0007669"/>
    <property type="project" value="UniProtKB-UniRule"/>
</dbReference>
<dbReference type="InterPro" id="IPR036652">
    <property type="entry name" value="YjeF_N_dom_sf"/>
</dbReference>
<keyword evidence="8 10" id="KW-0520">NAD</keyword>
<feature type="binding site" evidence="10">
    <location>
        <position position="160"/>
    </location>
    <ligand>
        <name>(6S)-NADPHX</name>
        <dbReference type="ChEBI" id="CHEBI:64076"/>
    </ligand>
</feature>
<feature type="binding site" evidence="10">
    <location>
        <position position="163"/>
    </location>
    <ligand>
        <name>K(+)</name>
        <dbReference type="ChEBI" id="CHEBI:29103"/>
    </ligand>
</feature>
<evidence type="ECO:0000259" key="11">
    <source>
        <dbReference type="PROSITE" id="PS51385"/>
    </source>
</evidence>
<evidence type="ECO:0000256" key="3">
    <source>
        <dbReference type="ARBA" id="ARBA00012228"/>
    </source>
</evidence>
<dbReference type="HAMAP" id="MF_01966">
    <property type="entry name" value="NADHX_epimerase"/>
    <property type="match status" value="1"/>
</dbReference>
<proteinExistence type="inferred from homology"/>
<dbReference type="PROSITE" id="PS51385">
    <property type="entry name" value="YJEF_N"/>
    <property type="match status" value="1"/>
</dbReference>
<protein>
    <recommendedName>
        <fullName evidence="3 10">NAD(P)H-hydrate epimerase</fullName>
        <ecNumber evidence="3 10">5.1.99.6</ecNumber>
    </recommendedName>
    <alternativeName>
        <fullName evidence="10">NAD(P)HX epimerase</fullName>
    </alternativeName>
</protein>
<dbReference type="SUPFAM" id="SSF64153">
    <property type="entry name" value="YjeF N-terminal domain-like"/>
    <property type="match status" value="1"/>
</dbReference>
<dbReference type="EC" id="5.1.99.6" evidence="3 10"/>
<comment type="cofactor">
    <cofactor evidence="10">
        <name>K(+)</name>
        <dbReference type="ChEBI" id="CHEBI:29103"/>
    </cofactor>
    <text evidence="10">Binds 1 potassium ion per subunit.</text>
</comment>
<keyword evidence="12" id="KW-0418">Kinase</keyword>
<dbReference type="NCBIfam" id="TIGR00197">
    <property type="entry name" value="yjeF_nterm"/>
    <property type="match status" value="1"/>
</dbReference>
<evidence type="ECO:0000256" key="4">
    <source>
        <dbReference type="ARBA" id="ARBA00022723"/>
    </source>
</evidence>
<keyword evidence="5 10" id="KW-0547">Nucleotide-binding</keyword>
<keyword evidence="7 10" id="KW-0630">Potassium</keyword>
<feature type="domain" description="YjeF N-terminal" evidence="11">
    <location>
        <begin position="15"/>
        <end position="214"/>
    </location>
</feature>
<evidence type="ECO:0000256" key="10">
    <source>
        <dbReference type="HAMAP-Rule" id="MF_01966"/>
    </source>
</evidence>
<evidence type="ECO:0000256" key="5">
    <source>
        <dbReference type="ARBA" id="ARBA00022741"/>
    </source>
</evidence>
<dbReference type="HOGENOM" id="CLU_024853_0_1_9"/>
<evidence type="ECO:0000256" key="7">
    <source>
        <dbReference type="ARBA" id="ARBA00022958"/>
    </source>
</evidence>
<keyword evidence="12" id="KW-0808">Transferase</keyword>
<dbReference type="Proteomes" id="UP000003346">
    <property type="component" value="Unassembled WGS sequence"/>
</dbReference>
<evidence type="ECO:0000256" key="6">
    <source>
        <dbReference type="ARBA" id="ARBA00022857"/>
    </source>
</evidence>
<comment type="function">
    <text evidence="10">Catalyzes the epimerization of the S- and R-forms of NAD(P)HX, a damaged form of NAD(P)H that is a result of enzymatic or heat-dependent hydration. This is a prerequisite for the S-specific NAD(P)H-hydrate dehydratase to allow the repair of both epimers of NAD(P)HX.</text>
</comment>
<dbReference type="InterPro" id="IPR004443">
    <property type="entry name" value="YjeF_N_dom"/>
</dbReference>
<keyword evidence="6 10" id="KW-0521">NADP</keyword>
<comment type="caution">
    <text evidence="12">The sequence shown here is derived from an EMBL/GenBank/DDBJ whole genome shotgun (WGS) entry which is preliminary data.</text>
</comment>
<feature type="binding site" evidence="10">
    <location>
        <begin position="131"/>
        <end position="137"/>
    </location>
    <ligand>
        <name>(6S)-NADPHX</name>
        <dbReference type="ChEBI" id="CHEBI:64076"/>
    </ligand>
</feature>
<name>A0NJZ4_OENOE</name>
<dbReference type="GO" id="GO:0000166">
    <property type="term" value="F:nucleotide binding"/>
    <property type="evidence" value="ECO:0007669"/>
    <property type="project" value="UniProtKB-KW"/>
</dbReference>
<organism evidence="12 13">
    <name type="scientific">Oenococcus oeni ATCC BAA-1163</name>
    <dbReference type="NCBI Taxonomy" id="379360"/>
    <lineage>
        <taxon>Bacteria</taxon>
        <taxon>Bacillati</taxon>
        <taxon>Bacillota</taxon>
        <taxon>Bacilli</taxon>
        <taxon>Lactobacillales</taxon>
        <taxon>Lactobacillaceae</taxon>
        <taxon>Oenococcus</taxon>
    </lineage>
</organism>
<dbReference type="GO" id="GO:0046872">
    <property type="term" value="F:metal ion binding"/>
    <property type="evidence" value="ECO:0007669"/>
    <property type="project" value="UniProtKB-KW"/>
</dbReference>
<evidence type="ECO:0000256" key="8">
    <source>
        <dbReference type="ARBA" id="ARBA00023027"/>
    </source>
</evidence>
<accession>A0NJZ4</accession>
<dbReference type="Gene3D" id="3.40.50.10260">
    <property type="entry name" value="YjeF N-terminal domain"/>
    <property type="match status" value="1"/>
</dbReference>
<evidence type="ECO:0000256" key="9">
    <source>
        <dbReference type="ARBA" id="ARBA00023235"/>
    </source>
</evidence>
<feature type="binding site" evidence="10">
    <location>
        <begin position="64"/>
        <end position="68"/>
    </location>
    <ligand>
        <name>(6S)-NADPHX</name>
        <dbReference type="ChEBI" id="CHEBI:64076"/>
    </ligand>
</feature>
<dbReference type="InterPro" id="IPR032976">
    <property type="entry name" value="YJEFN_prot_NAXE-like"/>
</dbReference>
<sequence length="214" mass="22857">MGGNMTTIYISSKQAHNFDDYTINKIGVPSSVLMERAALAVCQRLLESRNFNLKKVLVVAGIGNNGGDGIAVARMLYLKQVPVKIYLLGDREKISKDSRIQLKIAENYGVPFVSNIDDLSSYTTIVDAVFGVGLSRDVTGEIAGIVDFINNSPASVMAVDMPTGLNADNGNIMGTAVKAAETVTMSYNKLGLISETGRKFAGVVTVADIGIYEP</sequence>
<comment type="catalytic activity">
    <reaction evidence="2 10">
        <text>(6R)-NADPHX = (6S)-NADPHX</text>
        <dbReference type="Rhea" id="RHEA:32227"/>
        <dbReference type="ChEBI" id="CHEBI:64076"/>
        <dbReference type="ChEBI" id="CHEBI:64077"/>
        <dbReference type="EC" id="5.1.99.6"/>
    </reaction>
</comment>
<keyword evidence="4 10" id="KW-0479">Metal-binding</keyword>
<dbReference type="EMBL" id="AAUV01000056">
    <property type="protein sequence ID" value="EAV39133.1"/>
    <property type="molecule type" value="Genomic_DNA"/>
</dbReference>
<evidence type="ECO:0000313" key="12">
    <source>
        <dbReference type="EMBL" id="EAV39133.1"/>
    </source>
</evidence>
<evidence type="ECO:0000313" key="13">
    <source>
        <dbReference type="Proteomes" id="UP000003346"/>
    </source>
</evidence>
<comment type="caution">
    <text evidence="10">Lacks conserved residue(s) required for the propagation of feature annotation.</text>
</comment>
<dbReference type="PANTHER" id="PTHR13232">
    <property type="entry name" value="NAD(P)H-HYDRATE EPIMERASE"/>
    <property type="match status" value="1"/>
</dbReference>
<comment type="similarity">
    <text evidence="10">Belongs to the NnrE/AIBP family.</text>
</comment>
<dbReference type="GO" id="GO:0016301">
    <property type="term" value="F:kinase activity"/>
    <property type="evidence" value="ECO:0007669"/>
    <property type="project" value="UniProtKB-KW"/>
</dbReference>
<reference evidence="12 13" key="1">
    <citation type="submission" date="2006-11" db="EMBL/GenBank/DDBJ databases">
        <authorList>
            <consortium name="Laboratoire de Microbiologie (Universite Bourgogne)"/>
            <consortium name="GENOME Express"/>
            <consortium name="UMR Oenologie Ampelologie (Universite Bordeaux 2)"/>
            <person name="Guzzo J."/>
        </authorList>
    </citation>
    <scope>NUCLEOTIDE SEQUENCE [LARGE SCALE GENOMIC DNA]</scope>
    <source>
        <strain evidence="12 13">ATCC BAA-1163</strain>
    </source>
</reference>
<dbReference type="Pfam" id="PF03853">
    <property type="entry name" value="YjeF_N"/>
    <property type="match status" value="1"/>
</dbReference>
<comment type="catalytic activity">
    <reaction evidence="1 10">
        <text>(6R)-NADHX = (6S)-NADHX</text>
        <dbReference type="Rhea" id="RHEA:32215"/>
        <dbReference type="ChEBI" id="CHEBI:64074"/>
        <dbReference type="ChEBI" id="CHEBI:64075"/>
        <dbReference type="EC" id="5.1.99.6"/>
    </reaction>
</comment>
<dbReference type="AlphaFoldDB" id="A0NJZ4"/>
<dbReference type="PANTHER" id="PTHR13232:SF10">
    <property type="entry name" value="NAD(P)H-HYDRATE EPIMERASE"/>
    <property type="match status" value="1"/>
</dbReference>
<keyword evidence="9 10" id="KW-0413">Isomerase</keyword>
<feature type="binding site" evidence="10">
    <location>
        <position position="127"/>
    </location>
    <ligand>
        <name>K(+)</name>
        <dbReference type="ChEBI" id="CHEBI:29103"/>
    </ligand>
</feature>
<evidence type="ECO:0000256" key="2">
    <source>
        <dbReference type="ARBA" id="ARBA00000909"/>
    </source>
</evidence>
<gene>
    <name evidence="10" type="primary">nnrE</name>
    <name evidence="12" type="ORF">OENOO_61009</name>
</gene>
<feature type="binding site" evidence="10">
    <location>
        <position position="65"/>
    </location>
    <ligand>
        <name>K(+)</name>
        <dbReference type="ChEBI" id="CHEBI:29103"/>
    </ligand>
</feature>